<evidence type="ECO:0000259" key="1">
    <source>
        <dbReference type="Pfam" id="PF06452"/>
    </source>
</evidence>
<dbReference type="SUPFAM" id="SSF49344">
    <property type="entry name" value="CBD9-like"/>
    <property type="match status" value="1"/>
</dbReference>
<dbReference type="GO" id="GO:0016052">
    <property type="term" value="P:carbohydrate catabolic process"/>
    <property type="evidence" value="ECO:0007669"/>
    <property type="project" value="InterPro"/>
</dbReference>
<evidence type="ECO:0000259" key="2">
    <source>
        <dbReference type="Pfam" id="PF19313"/>
    </source>
</evidence>
<dbReference type="Proteomes" id="UP000500961">
    <property type="component" value="Chromosome"/>
</dbReference>
<evidence type="ECO:0000313" key="3">
    <source>
        <dbReference type="EMBL" id="QKG79812.1"/>
    </source>
</evidence>
<dbReference type="RefSeq" id="WP_173073944.1">
    <property type="nucleotide sequence ID" value="NZ_CP041345.1"/>
</dbReference>
<dbReference type="Gene3D" id="2.60.40.1190">
    <property type="match status" value="1"/>
</dbReference>
<dbReference type="GO" id="GO:0030246">
    <property type="term" value="F:carbohydrate binding"/>
    <property type="evidence" value="ECO:0007669"/>
    <property type="project" value="InterPro"/>
</dbReference>
<dbReference type="KEGG" id="ttz:FHG85_05915"/>
<organism evidence="3 4">
    <name type="scientific">Tenuifilum thalassicum</name>
    <dbReference type="NCBI Taxonomy" id="2590900"/>
    <lineage>
        <taxon>Bacteria</taxon>
        <taxon>Pseudomonadati</taxon>
        <taxon>Bacteroidota</taxon>
        <taxon>Bacteroidia</taxon>
        <taxon>Bacteroidales</taxon>
        <taxon>Tenuifilaceae</taxon>
        <taxon>Tenuifilum</taxon>
    </lineage>
</organism>
<reference evidence="3 4" key="1">
    <citation type="submission" date="2019-07" db="EMBL/GenBank/DDBJ databases">
        <title>Thalassofilum flectens gen. nov., sp. nov., a novel moderate thermophilic anaerobe from a shallow sea hot spring in Kunashir Island (Russia), representing a new family in the order Bacteroidales, and proposal of Thalassofilacea fam. nov.</title>
        <authorList>
            <person name="Kochetkova T.V."/>
            <person name="Podosokorskaya O.A."/>
            <person name="Novikov A."/>
            <person name="Elcheninov A.G."/>
            <person name="Toshchakov S.V."/>
            <person name="Kublanov I.V."/>
        </authorList>
    </citation>
    <scope>NUCLEOTIDE SEQUENCE [LARGE SCALE GENOMIC DNA]</scope>
    <source>
        <strain evidence="3 4">38-H</strain>
    </source>
</reference>
<dbReference type="AlphaFoldDB" id="A0A7D3XDU0"/>
<accession>A0A7D3XDU0</accession>
<evidence type="ECO:0000313" key="4">
    <source>
        <dbReference type="Proteomes" id="UP000500961"/>
    </source>
</evidence>
<protein>
    <submittedName>
        <fullName evidence="3">Carbohydrate binding family 9 domain-containing protein</fullName>
    </submittedName>
</protein>
<proteinExistence type="predicted"/>
<keyword evidence="4" id="KW-1185">Reference proteome</keyword>
<dbReference type="Pfam" id="PF06452">
    <property type="entry name" value="CBM9_1"/>
    <property type="match status" value="1"/>
</dbReference>
<dbReference type="InterPro" id="IPR010502">
    <property type="entry name" value="Carb-bd_dom_fam9"/>
</dbReference>
<dbReference type="InterPro" id="IPR045670">
    <property type="entry name" value="DUF5916"/>
</dbReference>
<dbReference type="CDD" id="cd09618">
    <property type="entry name" value="CBM9_like_2"/>
    <property type="match status" value="1"/>
</dbReference>
<feature type="domain" description="DUF5916" evidence="2">
    <location>
        <begin position="241"/>
        <end position="878"/>
    </location>
</feature>
<sequence>MTYRYFLLASFFVFLFETSSDALFAQGVEKKSCFAVRANPHATIVDGELSDEIWTKGVWSSDFTQHEPHNGSNPSQKTEFKIAYDDDYLYAAFRMYDDEPDKIVARVTRRDDTEGDYVAIGFDSYFDKRTAFVFLLTASGSKMDMVVTEDGGNEDENWDPIWWGKAKRTSFGWTAEMKIPLNQLRFSAVDEQVWGLQVGRHIYRNQETDFWQHIPKDAAGFVHLFGNLYGLKGLTPKRQVEIAPYVVAKTESFKPEEGNPFMTGRRNGLNVGADAKIGLTNNFTLDLTVNPDFGQVEADPAEVNLTAFETYFEEKRPFFIEGSNLFSFPLMFGDGDLASNNLFYSRRIGRAPQRDVELADNEYAHVPSNTTILGAAKVTGRTPNGFSLGVLESVTGNAYAQVDSLGRRYHQLVEPLTNYTVLAAKQELNDGNTIITGMLTSTNRSLNDITKDVYHKNAITGGVGVQHMWADKKYAVELKLFGSHVDGTKDAILITQTSSARYFQRPDIKHVSLDSSRTALNGSGGMFQFGKIGQGHIRYMAAVAWRSPQFEINDIGYTPNVDDIFQVIWVGLRYWEPTSIYRSFNVNFNQWTGWNFGGDFIQKGANVNLHMQLPNYWSVSTGVNWNGEGLSVSELRGGPALLLPGGWNTWYNIQSDGRKRLILGGGGSNFFGFFDNSFRQNFYLWLRYKPSKSIQLSLNPSFSHSESNLAYVTNVDLADETKYIRGFLNRDTWALSLRLEYSINPELSVQYYGRPYFTSGKYTDFKYITNPKADNYSDRFMEYTNSQLSYNNDAEEYSIDENTDGALDYTFSNPNFNYLNLQSNLIVRWEFRPGSSLYLVWTHGKEAYESIYSRSLNDDVDNLWDSHPHNVFLVKFSYRFN</sequence>
<dbReference type="EMBL" id="CP041345">
    <property type="protein sequence ID" value="QKG79812.1"/>
    <property type="molecule type" value="Genomic_DNA"/>
</dbReference>
<dbReference type="Pfam" id="PF19313">
    <property type="entry name" value="DUF5916"/>
    <property type="match status" value="1"/>
</dbReference>
<feature type="domain" description="Carbohydrate-binding" evidence="1">
    <location>
        <begin position="45"/>
        <end position="198"/>
    </location>
</feature>
<name>A0A7D3XDU0_9BACT</name>
<dbReference type="GO" id="GO:0004553">
    <property type="term" value="F:hydrolase activity, hydrolyzing O-glycosyl compounds"/>
    <property type="evidence" value="ECO:0007669"/>
    <property type="project" value="InterPro"/>
</dbReference>
<gene>
    <name evidence="3" type="ORF">FHG85_05915</name>
</gene>